<feature type="binding site" evidence="11">
    <location>
        <position position="64"/>
    </location>
    <ligand>
        <name>ATP</name>
        <dbReference type="ChEBI" id="CHEBI:30616"/>
    </ligand>
</feature>
<dbReference type="InterPro" id="IPR001048">
    <property type="entry name" value="Asp/Glu/Uridylate_kinase"/>
</dbReference>
<organism evidence="13 14">
    <name type="scientific">Ferrithrix thermotolerans DSM 19514</name>
    <dbReference type="NCBI Taxonomy" id="1121881"/>
    <lineage>
        <taxon>Bacteria</taxon>
        <taxon>Bacillati</taxon>
        <taxon>Actinomycetota</taxon>
        <taxon>Acidimicrobiia</taxon>
        <taxon>Acidimicrobiales</taxon>
        <taxon>Acidimicrobiaceae</taxon>
        <taxon>Ferrithrix</taxon>
    </lineage>
</organism>
<dbReference type="UniPathway" id="UPA00159">
    <property type="reaction ID" value="UER00275"/>
</dbReference>
<evidence type="ECO:0000256" key="6">
    <source>
        <dbReference type="ARBA" id="ARBA00022741"/>
    </source>
</evidence>
<evidence type="ECO:0000256" key="5">
    <source>
        <dbReference type="ARBA" id="ARBA00022679"/>
    </source>
</evidence>
<dbReference type="Proteomes" id="UP000184295">
    <property type="component" value="Unassembled WGS sequence"/>
</dbReference>
<protein>
    <recommendedName>
        <fullName evidence="11">Uridylate kinase</fullName>
        <shortName evidence="11">UK</shortName>
        <ecNumber evidence="11">2.7.4.22</ecNumber>
    </recommendedName>
    <alternativeName>
        <fullName evidence="11">Uridine monophosphate kinase</fullName>
        <shortName evidence="11">UMP kinase</shortName>
        <shortName evidence="11">UMPK</shortName>
    </alternativeName>
</protein>
<dbReference type="InterPro" id="IPR011817">
    <property type="entry name" value="Uridylate_kinase"/>
</dbReference>
<keyword evidence="9 11" id="KW-0665">Pyrimidine biosynthesis</keyword>
<evidence type="ECO:0000256" key="3">
    <source>
        <dbReference type="ARBA" id="ARBA00007614"/>
    </source>
</evidence>
<feature type="binding site" evidence="11">
    <location>
        <position position="171"/>
    </location>
    <ligand>
        <name>ATP</name>
        <dbReference type="ChEBI" id="CHEBI:30616"/>
    </ligand>
</feature>
<dbReference type="NCBIfam" id="TIGR02075">
    <property type="entry name" value="pyrH_bact"/>
    <property type="match status" value="1"/>
</dbReference>
<keyword evidence="4 11" id="KW-0963">Cytoplasm</keyword>
<comment type="subunit">
    <text evidence="11">Homohexamer.</text>
</comment>
<sequence length="248" mass="26657">MQGDNDPKVRSRWSRVVLKLSGEALGGDNVDDPVDAKTLERIASEIAQVKEEAGVELAVVVGGGNIWRGTNGTAIGLDRVTSDHMGMLATTINALALQNAIERHGQPTRVQSAIQMAELAEPYIRRRAIRHLEKGRVVIFAAGTGSPYFTTDTAASLRAAEIGAQAMLKGTHSGVDGIYSADPKVDPSAKKYETLEYMDVITESLSAMDMTAVTFCKDNNLEILVFDVSISGNIIRACQARNIGTLVR</sequence>
<proteinExistence type="inferred from homology"/>
<evidence type="ECO:0000256" key="4">
    <source>
        <dbReference type="ARBA" id="ARBA00022490"/>
    </source>
</evidence>
<dbReference type="HAMAP" id="MF_01220_B">
    <property type="entry name" value="PyrH_B"/>
    <property type="match status" value="1"/>
</dbReference>
<dbReference type="InterPro" id="IPR015963">
    <property type="entry name" value="Uridylate_kinase_bac"/>
</dbReference>
<comment type="subcellular location">
    <subcellularLocation>
        <location evidence="1 11">Cytoplasm</location>
    </subcellularLocation>
</comment>
<feature type="binding site" evidence="11">
    <location>
        <position position="179"/>
    </location>
    <ligand>
        <name>ATP</name>
        <dbReference type="ChEBI" id="CHEBI:30616"/>
    </ligand>
</feature>
<dbReference type="Gene3D" id="3.40.1160.10">
    <property type="entry name" value="Acetylglutamate kinase-like"/>
    <property type="match status" value="1"/>
</dbReference>
<evidence type="ECO:0000256" key="8">
    <source>
        <dbReference type="ARBA" id="ARBA00022840"/>
    </source>
</evidence>
<comment type="caution">
    <text evidence="11">Lacks conserved residue(s) required for the propagation of feature annotation.</text>
</comment>
<comment type="similarity">
    <text evidence="3 11">Belongs to the UMP kinase family.</text>
</comment>
<reference evidence="14" key="1">
    <citation type="submission" date="2016-11" db="EMBL/GenBank/DDBJ databases">
        <authorList>
            <person name="Varghese N."/>
            <person name="Submissions S."/>
        </authorList>
    </citation>
    <scope>NUCLEOTIDE SEQUENCE [LARGE SCALE GENOMIC DNA]</scope>
    <source>
        <strain evidence="14">DSM 19514</strain>
    </source>
</reference>
<dbReference type="FunFam" id="3.40.1160.10:FF:000001">
    <property type="entry name" value="Uridylate kinase"/>
    <property type="match status" value="1"/>
</dbReference>
<dbReference type="GO" id="GO:0006225">
    <property type="term" value="P:UDP biosynthetic process"/>
    <property type="evidence" value="ECO:0007669"/>
    <property type="project" value="TreeGrafter"/>
</dbReference>
<evidence type="ECO:0000313" key="14">
    <source>
        <dbReference type="Proteomes" id="UP000184295"/>
    </source>
</evidence>
<evidence type="ECO:0000256" key="11">
    <source>
        <dbReference type="HAMAP-Rule" id="MF_01220"/>
    </source>
</evidence>
<keyword evidence="8 11" id="KW-0067">ATP-binding</keyword>
<dbReference type="InterPro" id="IPR036393">
    <property type="entry name" value="AceGlu_kinase-like_sf"/>
</dbReference>
<comment type="function">
    <text evidence="11">Catalyzes the reversible phosphorylation of UMP to UDP.</text>
</comment>
<keyword evidence="6 11" id="KW-0547">Nucleotide-binding</keyword>
<feature type="binding site" evidence="11">
    <location>
        <begin position="144"/>
        <end position="151"/>
    </location>
    <ligand>
        <name>UMP</name>
        <dbReference type="ChEBI" id="CHEBI:57865"/>
    </ligand>
</feature>
<evidence type="ECO:0000256" key="7">
    <source>
        <dbReference type="ARBA" id="ARBA00022777"/>
    </source>
</evidence>
<dbReference type="PANTHER" id="PTHR42833:SF4">
    <property type="entry name" value="URIDYLATE KINASE PUMPKIN, CHLOROPLASTIC"/>
    <property type="match status" value="1"/>
</dbReference>
<feature type="binding site" evidence="11">
    <location>
        <position position="83"/>
    </location>
    <ligand>
        <name>UMP</name>
        <dbReference type="ChEBI" id="CHEBI:57865"/>
    </ligand>
</feature>
<dbReference type="GO" id="GO:0044210">
    <property type="term" value="P:'de novo' CTP biosynthetic process"/>
    <property type="evidence" value="ECO:0007669"/>
    <property type="project" value="UniProtKB-UniRule"/>
</dbReference>
<evidence type="ECO:0000313" key="13">
    <source>
        <dbReference type="EMBL" id="SHE45947.1"/>
    </source>
</evidence>
<dbReference type="RefSeq" id="WP_072788721.1">
    <property type="nucleotide sequence ID" value="NZ_FQUL01000006.1"/>
</dbReference>
<dbReference type="GO" id="GO:0033862">
    <property type="term" value="F:UMP kinase activity"/>
    <property type="evidence" value="ECO:0007669"/>
    <property type="project" value="UniProtKB-EC"/>
</dbReference>
<dbReference type="EMBL" id="FQUL01000006">
    <property type="protein sequence ID" value="SHE45947.1"/>
    <property type="molecule type" value="Genomic_DNA"/>
</dbReference>
<dbReference type="CDD" id="cd04254">
    <property type="entry name" value="AAK_UMPK-PyrH-Ec"/>
    <property type="match status" value="1"/>
</dbReference>
<dbReference type="SUPFAM" id="SSF53633">
    <property type="entry name" value="Carbamate kinase-like"/>
    <property type="match status" value="1"/>
</dbReference>
<gene>
    <name evidence="11" type="primary">pyrH</name>
    <name evidence="13" type="ORF">SAMN02745225_00667</name>
</gene>
<feature type="binding site" evidence="11">
    <location>
        <position position="68"/>
    </location>
    <ligand>
        <name>ATP</name>
        <dbReference type="ChEBI" id="CHEBI:30616"/>
    </ligand>
</feature>
<accession>A0A1M4TNT0</accession>
<dbReference type="GO" id="GO:0005524">
    <property type="term" value="F:ATP binding"/>
    <property type="evidence" value="ECO:0007669"/>
    <property type="project" value="UniProtKB-KW"/>
</dbReference>
<keyword evidence="5 11" id="KW-0808">Transferase</keyword>
<evidence type="ECO:0000256" key="9">
    <source>
        <dbReference type="ARBA" id="ARBA00022975"/>
    </source>
</evidence>
<dbReference type="OrthoDB" id="9807458at2"/>
<evidence type="ECO:0000256" key="1">
    <source>
        <dbReference type="ARBA" id="ARBA00004496"/>
    </source>
</evidence>
<comment type="pathway">
    <text evidence="2 11">Pyrimidine metabolism; CTP biosynthesis via de novo pathway; UDP from UMP (UMPK route): step 1/1.</text>
</comment>
<dbReference type="STRING" id="1121881.SAMN02745225_00667"/>
<name>A0A1M4TNT0_9ACTN</name>
<keyword evidence="14" id="KW-1185">Reference proteome</keyword>
<dbReference type="EC" id="2.7.4.22" evidence="11"/>
<feature type="binding site" evidence="11">
    <location>
        <position position="63"/>
    </location>
    <ligand>
        <name>UMP</name>
        <dbReference type="ChEBI" id="CHEBI:57865"/>
    </ligand>
</feature>
<evidence type="ECO:0000259" key="12">
    <source>
        <dbReference type="Pfam" id="PF00696"/>
    </source>
</evidence>
<dbReference type="PIRSF" id="PIRSF005650">
    <property type="entry name" value="Uridylate_kin"/>
    <property type="match status" value="1"/>
</dbReference>
<keyword evidence="7 11" id="KW-0418">Kinase</keyword>
<evidence type="ECO:0000256" key="2">
    <source>
        <dbReference type="ARBA" id="ARBA00004791"/>
    </source>
</evidence>
<dbReference type="PANTHER" id="PTHR42833">
    <property type="entry name" value="URIDYLATE KINASE"/>
    <property type="match status" value="1"/>
</dbReference>
<dbReference type="Pfam" id="PF00696">
    <property type="entry name" value="AA_kinase"/>
    <property type="match status" value="1"/>
</dbReference>
<dbReference type="AlphaFoldDB" id="A0A1M4TNT0"/>
<dbReference type="GO" id="GO:0005737">
    <property type="term" value="C:cytoplasm"/>
    <property type="evidence" value="ECO:0007669"/>
    <property type="project" value="UniProtKB-SubCell"/>
</dbReference>
<feature type="domain" description="Aspartate/glutamate/uridylate kinase" evidence="12">
    <location>
        <begin position="15"/>
        <end position="227"/>
    </location>
</feature>
<comment type="catalytic activity">
    <reaction evidence="10 11">
        <text>UMP + ATP = UDP + ADP</text>
        <dbReference type="Rhea" id="RHEA:24400"/>
        <dbReference type="ChEBI" id="CHEBI:30616"/>
        <dbReference type="ChEBI" id="CHEBI:57865"/>
        <dbReference type="ChEBI" id="CHEBI:58223"/>
        <dbReference type="ChEBI" id="CHEBI:456216"/>
        <dbReference type="EC" id="2.7.4.22"/>
    </reaction>
</comment>
<feature type="binding site" evidence="11">
    <location>
        <begin position="19"/>
        <end position="22"/>
    </location>
    <ligand>
        <name>ATP</name>
        <dbReference type="ChEBI" id="CHEBI:30616"/>
    </ligand>
</feature>
<evidence type="ECO:0000256" key="10">
    <source>
        <dbReference type="ARBA" id="ARBA00047767"/>
    </source>
</evidence>
<feature type="binding site" evidence="11">
    <location>
        <position position="182"/>
    </location>
    <ligand>
        <name>ATP</name>
        <dbReference type="ChEBI" id="CHEBI:30616"/>
    </ligand>
</feature>
<comment type="activity regulation">
    <text evidence="11">Inhibited by UTP.</text>
</comment>